<feature type="zinc finger region" description="TRAF-type" evidence="4">
    <location>
        <begin position="100"/>
        <end position="144"/>
    </location>
</feature>
<dbReference type="Pfam" id="PF00097">
    <property type="entry name" value="zf-C3HC4"/>
    <property type="match status" value="1"/>
</dbReference>
<dbReference type="AlphaFoldDB" id="V3ZK70"/>
<evidence type="ECO:0000256" key="1">
    <source>
        <dbReference type="ARBA" id="ARBA00022723"/>
    </source>
</evidence>
<dbReference type="OMA" id="LTHYNTC"/>
<dbReference type="STRING" id="225164.V3ZK70"/>
<dbReference type="PANTHER" id="PTHR10131">
    <property type="entry name" value="TNF RECEPTOR ASSOCIATED FACTOR"/>
    <property type="match status" value="1"/>
</dbReference>
<keyword evidence="5" id="KW-0175">Coiled coil</keyword>
<name>V3ZK70_LOTGI</name>
<evidence type="ECO:0008006" key="10">
    <source>
        <dbReference type="Google" id="ProtNLM"/>
    </source>
</evidence>
<organism evidence="8 9">
    <name type="scientific">Lottia gigantea</name>
    <name type="common">Giant owl limpet</name>
    <dbReference type="NCBI Taxonomy" id="225164"/>
    <lineage>
        <taxon>Eukaryota</taxon>
        <taxon>Metazoa</taxon>
        <taxon>Spiralia</taxon>
        <taxon>Lophotrochozoa</taxon>
        <taxon>Mollusca</taxon>
        <taxon>Gastropoda</taxon>
        <taxon>Patellogastropoda</taxon>
        <taxon>Lottioidea</taxon>
        <taxon>Lottiidae</taxon>
        <taxon>Lottia</taxon>
    </lineage>
</organism>
<dbReference type="EMBL" id="KB203854">
    <property type="protein sequence ID" value="ESO82790.1"/>
    <property type="molecule type" value="Genomic_DNA"/>
</dbReference>
<keyword evidence="9" id="KW-1185">Reference proteome</keyword>
<evidence type="ECO:0000256" key="3">
    <source>
        <dbReference type="ARBA" id="ARBA00022833"/>
    </source>
</evidence>
<dbReference type="PROSITE" id="PS50089">
    <property type="entry name" value="ZF_RING_2"/>
    <property type="match status" value="1"/>
</dbReference>
<accession>V3ZK70</accession>
<dbReference type="RefSeq" id="XP_009066583.1">
    <property type="nucleotide sequence ID" value="XM_009068335.1"/>
</dbReference>
<keyword evidence="3 4" id="KW-0862">Zinc</keyword>
<feature type="domain" description="TRAF-type" evidence="7">
    <location>
        <begin position="100"/>
        <end position="144"/>
    </location>
</feature>
<gene>
    <name evidence="8" type="ORF">LOTGIDRAFT_211441</name>
</gene>
<dbReference type="InterPro" id="IPR017907">
    <property type="entry name" value="Znf_RING_CS"/>
</dbReference>
<dbReference type="GO" id="GO:0043122">
    <property type="term" value="P:regulation of canonical NF-kappaB signal transduction"/>
    <property type="evidence" value="ECO:0007669"/>
    <property type="project" value="TreeGrafter"/>
</dbReference>
<dbReference type="PROSITE" id="PS00518">
    <property type="entry name" value="ZF_RING_1"/>
    <property type="match status" value="1"/>
</dbReference>
<reference evidence="8 9" key="1">
    <citation type="journal article" date="2013" name="Nature">
        <title>Insights into bilaterian evolution from three spiralian genomes.</title>
        <authorList>
            <person name="Simakov O."/>
            <person name="Marletaz F."/>
            <person name="Cho S.J."/>
            <person name="Edsinger-Gonzales E."/>
            <person name="Havlak P."/>
            <person name="Hellsten U."/>
            <person name="Kuo D.H."/>
            <person name="Larsson T."/>
            <person name="Lv J."/>
            <person name="Arendt D."/>
            <person name="Savage R."/>
            <person name="Osoegawa K."/>
            <person name="de Jong P."/>
            <person name="Grimwood J."/>
            <person name="Chapman J.A."/>
            <person name="Shapiro H."/>
            <person name="Aerts A."/>
            <person name="Otillar R.P."/>
            <person name="Terry A.Y."/>
            <person name="Boore J.L."/>
            <person name="Grigoriev I.V."/>
            <person name="Lindberg D.R."/>
            <person name="Seaver E.C."/>
            <person name="Weisblat D.A."/>
            <person name="Putnam N.H."/>
            <person name="Rokhsar D.S."/>
        </authorList>
    </citation>
    <scope>NUCLEOTIDE SEQUENCE [LARGE SCALE GENOMIC DNA]</scope>
</reference>
<dbReference type="Proteomes" id="UP000030746">
    <property type="component" value="Unassembled WGS sequence"/>
</dbReference>
<proteinExistence type="predicted"/>
<keyword evidence="1 4" id="KW-0479">Metal-binding</keyword>
<evidence type="ECO:0000259" key="6">
    <source>
        <dbReference type="PROSITE" id="PS50089"/>
    </source>
</evidence>
<feature type="domain" description="RING-type" evidence="6">
    <location>
        <begin position="18"/>
        <end position="56"/>
    </location>
</feature>
<dbReference type="CTD" id="20246292"/>
<dbReference type="InterPro" id="IPR013083">
    <property type="entry name" value="Znf_RING/FYVE/PHD"/>
</dbReference>
<keyword evidence="2 4" id="KW-0863">Zinc-finger</keyword>
<dbReference type="InterPro" id="IPR001841">
    <property type="entry name" value="Znf_RING"/>
</dbReference>
<dbReference type="Gene3D" id="3.30.40.10">
    <property type="entry name" value="Zinc/RING finger domain, C3HC4 (zinc finger)"/>
    <property type="match status" value="2"/>
</dbReference>
<dbReference type="GeneID" id="20246292"/>
<evidence type="ECO:0000256" key="5">
    <source>
        <dbReference type="SAM" id="Coils"/>
    </source>
</evidence>
<sequence length="275" mass="32287">MGYDIKRFLVPVNEGLFCGICRGVLEDPVQAPCEHAFCRVCIYEWLLTEHTCPEDRQVLLLHDLKPLFRYMKNDLNKLKIKCRNSLKGCNYSCNLEFISAHTRECKFEIMTCPNMECSDSILKMDLHDHLKECRDKSKMCAKGCGIAVSNMDDREHNCIQELRSAIEILRSEMVLQIENQKKEMENRLAIQREYMVKRESAMQAEITDLRNEISRISQKLKLLLDLEERRKADFDKMENERKELFEMLKNLQRQQRALNNCPNCQPTNNGKVTTI</sequence>
<dbReference type="InterPro" id="IPR001293">
    <property type="entry name" value="Znf_TRAF"/>
</dbReference>
<evidence type="ECO:0000313" key="8">
    <source>
        <dbReference type="EMBL" id="ESO82790.1"/>
    </source>
</evidence>
<evidence type="ECO:0000256" key="2">
    <source>
        <dbReference type="ARBA" id="ARBA00022771"/>
    </source>
</evidence>
<dbReference type="PROSITE" id="PS50145">
    <property type="entry name" value="ZF_TRAF"/>
    <property type="match status" value="1"/>
</dbReference>
<dbReference type="SMART" id="SM00184">
    <property type="entry name" value="RING"/>
    <property type="match status" value="1"/>
</dbReference>
<dbReference type="KEGG" id="lgi:LOTGIDRAFT_211441"/>
<feature type="coiled-coil region" evidence="5">
    <location>
        <begin position="159"/>
        <end position="257"/>
    </location>
</feature>
<dbReference type="SUPFAM" id="SSF57850">
    <property type="entry name" value="RING/U-box"/>
    <property type="match status" value="1"/>
</dbReference>
<dbReference type="OrthoDB" id="9049620at2759"/>
<evidence type="ECO:0000313" key="9">
    <source>
        <dbReference type="Proteomes" id="UP000030746"/>
    </source>
</evidence>
<protein>
    <recommendedName>
        <fullName evidence="10">RING-type domain-containing protein</fullName>
    </recommendedName>
</protein>
<dbReference type="PANTHER" id="PTHR10131:SF157">
    <property type="entry name" value="RECEPTOR-ASSOCIATED FACTOR, PUTATIVE-RELATED"/>
    <property type="match status" value="1"/>
</dbReference>
<dbReference type="HOGENOM" id="CLU_076732_1_0_1"/>
<dbReference type="SUPFAM" id="SSF49599">
    <property type="entry name" value="TRAF domain-like"/>
    <property type="match status" value="1"/>
</dbReference>
<dbReference type="GO" id="GO:0008270">
    <property type="term" value="F:zinc ion binding"/>
    <property type="evidence" value="ECO:0007669"/>
    <property type="project" value="UniProtKB-KW"/>
</dbReference>
<evidence type="ECO:0000259" key="7">
    <source>
        <dbReference type="PROSITE" id="PS50145"/>
    </source>
</evidence>
<dbReference type="InterPro" id="IPR018957">
    <property type="entry name" value="Znf_C3HC4_RING-type"/>
</dbReference>
<evidence type="ECO:0000256" key="4">
    <source>
        <dbReference type="PROSITE-ProRule" id="PRU00207"/>
    </source>
</evidence>